<sequence length="400" mass="44233">MGVTVYCVQEGSQSNLLASKSRLCPLKPRTLTVPRAELTALLLGMRLIDRISTEMKPPTEIRLFTESELCLKWINSPPPRSETFLFNRVREIHERGTKHNVQINYVRSHLNPADLPTKGTSAEELSRNPLWLHGQPPKTSADAARLIITEHVPPQPPERVSRKRSYSRFADDELNSTPKKSKMAEPSSRRNAVPFPSPPQHLRSILQEDVAEAICKQDTYFQSLLKSKGSCVEVEVLDSEGTVGPAQPLVVSVDPPIDEDSKQSLAAPRELVRAERDLETEFQESSASRSSTPAPSSARTTATSQELTAPVEEPAIPEPIETGEGEAPGLHSSGSSVRTFDMSDVLSRFRNSEGHGCYCDEVAAKDYEARTLVTMGVARREHLYKILVIGELGKKGMMDD</sequence>
<proteinExistence type="predicted"/>
<feature type="region of interest" description="Disordered" evidence="1">
    <location>
        <begin position="245"/>
        <end position="337"/>
    </location>
</feature>
<dbReference type="PANTHER" id="PTHR22955">
    <property type="entry name" value="RETROTRANSPOSON"/>
    <property type="match status" value="1"/>
</dbReference>
<feature type="compositionally biased region" description="Basic and acidic residues" evidence="1">
    <location>
        <begin position="270"/>
        <end position="279"/>
    </location>
</feature>
<dbReference type="Pfam" id="PF05380">
    <property type="entry name" value="Peptidase_A17"/>
    <property type="match status" value="1"/>
</dbReference>
<dbReference type="OrthoDB" id="6369924at2759"/>
<feature type="compositionally biased region" description="Low complexity" evidence="1">
    <location>
        <begin position="285"/>
        <end position="329"/>
    </location>
</feature>
<dbReference type="PANTHER" id="PTHR22955:SF77">
    <property type="entry name" value="ASPARTIC PUTATIVE DOMAIN-CONTAINING PROTEIN-RELATED"/>
    <property type="match status" value="1"/>
</dbReference>
<evidence type="ECO:0000313" key="2">
    <source>
        <dbReference type="EMBL" id="CAD7225351.1"/>
    </source>
</evidence>
<organism evidence="2">
    <name type="scientific">Cyprideis torosa</name>
    <dbReference type="NCBI Taxonomy" id="163714"/>
    <lineage>
        <taxon>Eukaryota</taxon>
        <taxon>Metazoa</taxon>
        <taxon>Ecdysozoa</taxon>
        <taxon>Arthropoda</taxon>
        <taxon>Crustacea</taxon>
        <taxon>Oligostraca</taxon>
        <taxon>Ostracoda</taxon>
        <taxon>Podocopa</taxon>
        <taxon>Podocopida</taxon>
        <taxon>Cytherocopina</taxon>
        <taxon>Cytheroidea</taxon>
        <taxon>Cytherideidae</taxon>
        <taxon>Cyprideis</taxon>
    </lineage>
</organism>
<feature type="region of interest" description="Disordered" evidence="1">
    <location>
        <begin position="149"/>
        <end position="200"/>
    </location>
</feature>
<reference evidence="2" key="1">
    <citation type="submission" date="2020-11" db="EMBL/GenBank/DDBJ databases">
        <authorList>
            <person name="Tran Van P."/>
        </authorList>
    </citation>
    <scope>NUCLEOTIDE SEQUENCE</scope>
</reference>
<protein>
    <submittedName>
        <fullName evidence="2">Uncharacterized protein</fullName>
    </submittedName>
</protein>
<dbReference type="InterPro" id="IPR008042">
    <property type="entry name" value="Retrotrans_Pao"/>
</dbReference>
<accession>A0A7R8W6P0</accession>
<dbReference type="SUPFAM" id="SSF53098">
    <property type="entry name" value="Ribonuclease H-like"/>
    <property type="match status" value="1"/>
</dbReference>
<dbReference type="InterPro" id="IPR036397">
    <property type="entry name" value="RNaseH_sf"/>
</dbReference>
<dbReference type="GO" id="GO:0004523">
    <property type="term" value="F:RNA-DNA hybrid ribonuclease activity"/>
    <property type="evidence" value="ECO:0007669"/>
    <property type="project" value="InterPro"/>
</dbReference>
<dbReference type="EMBL" id="OB660557">
    <property type="protein sequence ID" value="CAD7225351.1"/>
    <property type="molecule type" value="Genomic_DNA"/>
</dbReference>
<evidence type="ECO:0000256" key="1">
    <source>
        <dbReference type="SAM" id="MobiDB-lite"/>
    </source>
</evidence>
<dbReference type="InterPro" id="IPR002156">
    <property type="entry name" value="RNaseH_domain"/>
</dbReference>
<name>A0A7R8W6P0_9CRUS</name>
<dbReference type="AlphaFoldDB" id="A0A7R8W6P0"/>
<dbReference type="GO" id="GO:0003676">
    <property type="term" value="F:nucleic acid binding"/>
    <property type="evidence" value="ECO:0007669"/>
    <property type="project" value="InterPro"/>
</dbReference>
<dbReference type="Gene3D" id="3.30.420.10">
    <property type="entry name" value="Ribonuclease H-like superfamily/Ribonuclease H"/>
    <property type="match status" value="1"/>
</dbReference>
<gene>
    <name evidence="2" type="ORF">CTOB1V02_LOCUS3296</name>
</gene>
<dbReference type="PROSITE" id="PS50879">
    <property type="entry name" value="RNASE_H_1"/>
    <property type="match status" value="1"/>
</dbReference>
<dbReference type="InterPro" id="IPR012337">
    <property type="entry name" value="RNaseH-like_sf"/>
</dbReference>